<keyword evidence="1" id="KW-0812">Transmembrane</keyword>
<dbReference type="OrthoDB" id="9815586at2"/>
<keyword evidence="1" id="KW-0472">Membrane</keyword>
<keyword evidence="3" id="KW-1185">Reference proteome</keyword>
<dbReference type="RefSeq" id="WP_137686206.1">
    <property type="nucleotide sequence ID" value="NZ_BIFX01000001.1"/>
</dbReference>
<name>A0A326UAJ6_THEHA</name>
<evidence type="ECO:0000256" key="1">
    <source>
        <dbReference type="SAM" id="Phobius"/>
    </source>
</evidence>
<keyword evidence="1" id="KW-1133">Transmembrane helix</keyword>
<feature type="transmembrane region" description="Helical" evidence="1">
    <location>
        <begin position="52"/>
        <end position="73"/>
    </location>
</feature>
<organism evidence="2 3">
    <name type="scientific">Thermosporothrix hazakensis</name>
    <dbReference type="NCBI Taxonomy" id="644383"/>
    <lineage>
        <taxon>Bacteria</taxon>
        <taxon>Bacillati</taxon>
        <taxon>Chloroflexota</taxon>
        <taxon>Ktedonobacteria</taxon>
        <taxon>Ktedonobacterales</taxon>
        <taxon>Thermosporotrichaceae</taxon>
        <taxon>Thermosporothrix</taxon>
    </lineage>
</organism>
<reference evidence="2 3" key="1">
    <citation type="submission" date="2018-06" db="EMBL/GenBank/DDBJ databases">
        <title>Genomic Encyclopedia of Archaeal and Bacterial Type Strains, Phase II (KMG-II): from individual species to whole genera.</title>
        <authorList>
            <person name="Goeker M."/>
        </authorList>
    </citation>
    <scope>NUCLEOTIDE SEQUENCE [LARGE SCALE GENOMIC DNA]</scope>
    <source>
        <strain evidence="2 3">ATCC BAA-1881</strain>
    </source>
</reference>
<dbReference type="EMBL" id="QKUF01000003">
    <property type="protein sequence ID" value="PZW33050.1"/>
    <property type="molecule type" value="Genomic_DNA"/>
</dbReference>
<gene>
    <name evidence="2" type="ORF">EI42_01600</name>
</gene>
<feature type="transmembrane region" description="Helical" evidence="1">
    <location>
        <begin position="29"/>
        <end position="46"/>
    </location>
</feature>
<dbReference type="AlphaFoldDB" id="A0A326UAJ6"/>
<dbReference type="Proteomes" id="UP000248806">
    <property type="component" value="Unassembled WGS sequence"/>
</dbReference>
<protein>
    <submittedName>
        <fullName evidence="2">Uncharacterized protein</fullName>
    </submittedName>
</protein>
<comment type="caution">
    <text evidence="2">The sequence shown here is derived from an EMBL/GenBank/DDBJ whole genome shotgun (WGS) entry which is preliminary data.</text>
</comment>
<proteinExistence type="predicted"/>
<accession>A0A326UAJ6</accession>
<evidence type="ECO:0000313" key="2">
    <source>
        <dbReference type="EMBL" id="PZW33050.1"/>
    </source>
</evidence>
<sequence>MSSKVEMPFRTEDAQEQYFQVTDAVPAQVWYWAAVSSIVASAMMFLMNKKDWAIFVGQWPPAFLLFAIFHKILRPSSR</sequence>
<evidence type="ECO:0000313" key="3">
    <source>
        <dbReference type="Proteomes" id="UP000248806"/>
    </source>
</evidence>